<dbReference type="InterPro" id="IPR040782">
    <property type="entry name" value="KfrB"/>
</dbReference>
<sequence>MGELNKLYQAISNFSEAKERLDRTPRKKFTIAALQNTTTTLRDVAGFGNVSDMLDAEQLCINLEKALYANTPDDEARYDKQIVENMAIRGSLDDILDVKGYQAHFERLKVLGVNPDNLPKGEPFETNCNRQIKYLGSAKNGFSEPEEKDFFAARQENLRAVILICRERQREALMPEAVSSELAGMITEDTGVQEPTINLHPYTKGQWFTGKIIHTDAAHGRCIQQTASRLFTVHRLEKLETVPEQGQDLKITYSKDGAKAKLDPIVQKQSRSLHR</sequence>
<dbReference type="EMBL" id="FP929056">
    <property type="protein sequence ID" value="CBL28277.1"/>
    <property type="molecule type" value="Genomic_DNA"/>
</dbReference>
<dbReference type="AlphaFoldDB" id="A0AB94IX11"/>
<gene>
    <name evidence="2" type="ORF">SY1_10790</name>
</gene>
<accession>A0AB94IX11</accession>
<proteinExistence type="predicted"/>
<evidence type="ECO:0000259" key="1">
    <source>
        <dbReference type="Pfam" id="PF18790"/>
    </source>
</evidence>
<dbReference type="KEGG" id="sbr:SY1_10790"/>
<reference evidence="2 3" key="2">
    <citation type="submission" date="2010-03" db="EMBL/GenBank/DDBJ databases">
        <authorList>
            <person name="Pajon A."/>
        </authorList>
    </citation>
    <scope>NUCLEOTIDE SEQUENCE [LARGE SCALE GENOMIC DNA]</scope>
    <source>
        <strain evidence="2 3">SGP1</strain>
    </source>
</reference>
<name>A0AB94IX11_9BACT</name>
<dbReference type="Pfam" id="PF18790">
    <property type="entry name" value="KfrB"/>
    <property type="match status" value="1"/>
</dbReference>
<feature type="domain" description="KfrB" evidence="1">
    <location>
        <begin position="208"/>
        <end position="259"/>
    </location>
</feature>
<evidence type="ECO:0000313" key="3">
    <source>
        <dbReference type="Proteomes" id="UP000008957"/>
    </source>
</evidence>
<protein>
    <recommendedName>
        <fullName evidence="1">KfrB domain-containing protein</fullName>
    </recommendedName>
</protein>
<reference evidence="3" key="1">
    <citation type="submission" date="2010-03" db="EMBL/GenBank/DDBJ databases">
        <title>The genome sequence of Synergistetes sp. SGP1.</title>
        <authorList>
            <consortium name="metaHIT consortium -- http://www.metahit.eu/"/>
            <person name="Pajon A."/>
            <person name="Turner K."/>
            <person name="Parkhill J."/>
            <person name="Wade W."/>
            <person name="Vartoukian S."/>
        </authorList>
    </citation>
    <scope>NUCLEOTIDE SEQUENCE [LARGE SCALE GENOMIC DNA]</scope>
    <source>
        <strain evidence="3">SGP1</strain>
    </source>
</reference>
<organism evidence="2 3">
    <name type="scientific">Fretibacterium fastidiosum</name>
    <dbReference type="NCBI Taxonomy" id="651822"/>
    <lineage>
        <taxon>Bacteria</taxon>
        <taxon>Thermotogati</taxon>
        <taxon>Synergistota</taxon>
        <taxon>Synergistia</taxon>
        <taxon>Synergistales</taxon>
        <taxon>Aminobacteriaceae</taxon>
        <taxon>Fretibacterium</taxon>
    </lineage>
</organism>
<keyword evidence="3" id="KW-1185">Reference proteome</keyword>
<dbReference type="Proteomes" id="UP000008957">
    <property type="component" value="Chromosome"/>
</dbReference>
<evidence type="ECO:0000313" key="2">
    <source>
        <dbReference type="EMBL" id="CBL28277.1"/>
    </source>
</evidence>
<dbReference type="RefSeq" id="WP_015556424.1">
    <property type="nucleotide sequence ID" value="NC_021038.1"/>
</dbReference>